<evidence type="ECO:0000256" key="1">
    <source>
        <dbReference type="SAM" id="MobiDB-lite"/>
    </source>
</evidence>
<dbReference type="Proteomes" id="UP000283758">
    <property type="component" value="Chromosome"/>
</dbReference>
<evidence type="ECO:0008006" key="4">
    <source>
        <dbReference type="Google" id="ProtNLM"/>
    </source>
</evidence>
<reference evidence="2 3" key="1">
    <citation type="submission" date="2018-10" db="EMBL/GenBank/DDBJ databases">
        <title>Complete genome sequencing of Lactobacillus johnsonii ZLJ010.</title>
        <authorList>
            <person name="Zhang W."/>
            <person name="Ji H."/>
            <person name="Wang J."/>
            <person name="Zhang D."/>
            <person name="Liu H."/>
            <person name="Wang S."/>
            <person name="Wang Y."/>
        </authorList>
    </citation>
    <scope>NUCLEOTIDE SEQUENCE [LARGE SCALE GENOMIC DNA]</scope>
    <source>
        <strain evidence="2 3">ZLJ010</strain>
    </source>
</reference>
<dbReference type="RefSeq" id="WP_127835616.1">
    <property type="nucleotide sequence ID" value="NZ_CP032680.1"/>
</dbReference>
<accession>A0A9W3Z0F3</accession>
<sequence>MSTAEIFEELYKMEFEWGTLSAETIHGWVGLTIDAAAYKRITGQDYTVVTKPESDPVEVELPKQPESSTSTYVR</sequence>
<evidence type="ECO:0000313" key="3">
    <source>
        <dbReference type="Proteomes" id="UP000283758"/>
    </source>
</evidence>
<proteinExistence type="predicted"/>
<name>A0A9W3Z0F3_LACJH</name>
<dbReference type="AlphaFoldDB" id="A0A9W3Z0F3"/>
<protein>
    <recommendedName>
        <fullName evidence="4">XkdX family protein</fullName>
    </recommendedName>
</protein>
<feature type="region of interest" description="Disordered" evidence="1">
    <location>
        <begin position="52"/>
        <end position="74"/>
    </location>
</feature>
<gene>
    <name evidence="2" type="ORF">D7321_03420</name>
</gene>
<feature type="compositionally biased region" description="Polar residues" evidence="1">
    <location>
        <begin position="65"/>
        <end position="74"/>
    </location>
</feature>
<dbReference type="EMBL" id="CP032680">
    <property type="protein sequence ID" value="AZZ67206.1"/>
    <property type="molecule type" value="Genomic_DNA"/>
</dbReference>
<organism evidence="2 3">
    <name type="scientific">Lactobacillus johnsonii</name>
    <dbReference type="NCBI Taxonomy" id="33959"/>
    <lineage>
        <taxon>Bacteria</taxon>
        <taxon>Bacillati</taxon>
        <taxon>Bacillota</taxon>
        <taxon>Bacilli</taxon>
        <taxon>Lactobacillales</taxon>
        <taxon>Lactobacillaceae</taxon>
        <taxon>Lactobacillus</taxon>
    </lineage>
</organism>
<evidence type="ECO:0000313" key="2">
    <source>
        <dbReference type="EMBL" id="AZZ67206.1"/>
    </source>
</evidence>